<reference evidence="1" key="1">
    <citation type="submission" date="2022-10" db="EMBL/GenBank/DDBJ databases">
        <title>The complete genomes of actinobacterial strains from the NBC collection.</title>
        <authorList>
            <person name="Joergensen T.S."/>
            <person name="Alvarez Arevalo M."/>
            <person name="Sterndorff E.B."/>
            <person name="Faurdal D."/>
            <person name="Vuksanovic O."/>
            <person name="Mourched A.-S."/>
            <person name="Charusanti P."/>
            <person name="Shaw S."/>
            <person name="Blin K."/>
            <person name="Weber T."/>
        </authorList>
    </citation>
    <scope>NUCLEOTIDE SEQUENCE</scope>
    <source>
        <strain evidence="1">NBC_00283</strain>
    </source>
</reference>
<evidence type="ECO:0000313" key="1">
    <source>
        <dbReference type="EMBL" id="WUO50249.1"/>
    </source>
</evidence>
<evidence type="ECO:0000313" key="2">
    <source>
        <dbReference type="Proteomes" id="UP001432075"/>
    </source>
</evidence>
<keyword evidence="2" id="KW-1185">Reference proteome</keyword>
<dbReference type="RefSeq" id="WP_328777129.1">
    <property type="nucleotide sequence ID" value="NZ_CP108057.1"/>
</dbReference>
<protein>
    <submittedName>
        <fullName evidence="1">Uncharacterized protein</fullName>
    </submittedName>
</protein>
<accession>A0ABZ1RWK1</accession>
<sequence>MNLAKADLVDLCYSCFGGDLTLRLNGVDFSIVTGGGVQILDFAVEFFSAGRSVATGKPGKINFAGMADEIYVKPHEESVEISSNYTDEVGRVERQQFLRAGRTFLAEVLTDLTAEYPDLRRNQGIKKAGAWVGLTI</sequence>
<dbReference type="Proteomes" id="UP001432075">
    <property type="component" value="Chromosome"/>
</dbReference>
<proteinExistence type="predicted"/>
<name>A0ABZ1RWK1_9ACTN</name>
<organism evidence="1 2">
    <name type="scientific">Streptomyces goshikiensis</name>
    <dbReference type="NCBI Taxonomy" id="1942"/>
    <lineage>
        <taxon>Bacteria</taxon>
        <taxon>Bacillati</taxon>
        <taxon>Actinomycetota</taxon>
        <taxon>Actinomycetes</taxon>
        <taxon>Kitasatosporales</taxon>
        <taxon>Streptomycetaceae</taxon>
        <taxon>Streptomyces</taxon>
    </lineage>
</organism>
<dbReference type="EMBL" id="CP108057">
    <property type="protein sequence ID" value="WUO50249.1"/>
    <property type="molecule type" value="Genomic_DNA"/>
</dbReference>
<gene>
    <name evidence="1" type="ORF">OHU17_32885</name>
</gene>